<dbReference type="InterPro" id="IPR028976">
    <property type="entry name" value="CheC-like_sf"/>
</dbReference>
<dbReference type="Proteomes" id="UP000008457">
    <property type="component" value="Chromosome"/>
</dbReference>
<dbReference type="NCBIfam" id="NF005995">
    <property type="entry name" value="PRK08119.1"/>
    <property type="match status" value="1"/>
</dbReference>
<dbReference type="PRINTS" id="PR00956">
    <property type="entry name" value="FLGMOTORFLIN"/>
</dbReference>
<dbReference type="eggNOG" id="COG1776">
    <property type="taxonomic scope" value="Bacteria"/>
</dbReference>
<dbReference type="GO" id="GO:0071973">
    <property type="term" value="P:bacterial-type flagellum-dependent cell motility"/>
    <property type="evidence" value="ECO:0007669"/>
    <property type="project" value="InterPro"/>
</dbReference>
<organism evidence="9 10">
    <name type="scientific">Mahella australiensis (strain DSM 15567 / CIP 107919 / 50-1 BON)</name>
    <dbReference type="NCBI Taxonomy" id="697281"/>
    <lineage>
        <taxon>Bacteria</taxon>
        <taxon>Bacillati</taxon>
        <taxon>Bacillota</taxon>
        <taxon>Clostridia</taxon>
        <taxon>Thermoanaerobacterales</taxon>
        <taxon>Thermoanaerobacterales Family IV. Incertae Sedis</taxon>
        <taxon>Mahella</taxon>
    </lineage>
</organism>
<dbReference type="GO" id="GO:0009425">
    <property type="term" value="C:bacterial-type flagellum basal body"/>
    <property type="evidence" value="ECO:0007669"/>
    <property type="project" value="InterPro"/>
</dbReference>
<comment type="similarity">
    <text evidence="2">Belongs to the FliN/MopA/SpaO family.</text>
</comment>
<evidence type="ECO:0000259" key="8">
    <source>
        <dbReference type="Pfam" id="PF04509"/>
    </source>
</evidence>
<dbReference type="NCBIfam" id="TIGR02480">
    <property type="entry name" value="fliN"/>
    <property type="match status" value="1"/>
</dbReference>
<dbReference type="InterPro" id="IPR001543">
    <property type="entry name" value="FliN-like_C"/>
</dbReference>
<dbReference type="EMBL" id="CP002360">
    <property type="protein sequence ID" value="AEE96065.1"/>
    <property type="molecule type" value="Genomic_DNA"/>
</dbReference>
<evidence type="ECO:0000256" key="2">
    <source>
        <dbReference type="ARBA" id="ARBA00009226"/>
    </source>
</evidence>
<dbReference type="SUPFAM" id="SSF101801">
    <property type="entry name" value="Surface presentation of antigens (SPOA)"/>
    <property type="match status" value="1"/>
</dbReference>
<comment type="subcellular location">
    <subcellularLocation>
        <location evidence="1">Cell membrane</location>
        <topology evidence="1">Peripheral membrane protein</topology>
        <orientation evidence="1">Cytoplasmic side</orientation>
    </subcellularLocation>
</comment>
<name>F4A1U9_MAHA5</name>
<keyword evidence="3" id="KW-1003">Cell membrane</keyword>
<feature type="domain" description="CheC-like protein" evidence="8">
    <location>
        <begin position="129"/>
        <end position="164"/>
    </location>
</feature>
<dbReference type="Gene3D" id="2.30.330.10">
    <property type="entry name" value="SpoA-like"/>
    <property type="match status" value="1"/>
</dbReference>
<dbReference type="PANTHER" id="PTHR43484:SF1">
    <property type="entry name" value="FLAGELLAR MOTOR SWITCH PROTEIN FLIN"/>
    <property type="match status" value="1"/>
</dbReference>
<dbReference type="GO" id="GO:0003774">
    <property type="term" value="F:cytoskeletal motor activity"/>
    <property type="evidence" value="ECO:0007669"/>
    <property type="project" value="InterPro"/>
</dbReference>
<keyword evidence="10" id="KW-1185">Reference proteome</keyword>
<dbReference type="RefSeq" id="WP_013780495.1">
    <property type="nucleotide sequence ID" value="NC_015520.1"/>
</dbReference>
<reference evidence="9 10" key="2">
    <citation type="journal article" date="2011" name="Stand. Genomic Sci.">
        <title>Complete genome sequence of Mahella australiensis type strain (50-1 BON).</title>
        <authorList>
            <person name="Sikorski J."/>
            <person name="Teshima H."/>
            <person name="Nolan M."/>
            <person name="Lucas S."/>
            <person name="Hammon N."/>
            <person name="Deshpande S."/>
            <person name="Cheng J.F."/>
            <person name="Pitluck S."/>
            <person name="Liolios K."/>
            <person name="Pagani I."/>
            <person name="Ivanova N."/>
            <person name="Huntemann M."/>
            <person name="Mavromatis K."/>
            <person name="Ovchinikova G."/>
            <person name="Pati A."/>
            <person name="Tapia R."/>
            <person name="Han C."/>
            <person name="Goodwin L."/>
            <person name="Chen A."/>
            <person name="Palaniappan K."/>
            <person name="Land M."/>
            <person name="Hauser L."/>
            <person name="Ngatchou-Djao O.D."/>
            <person name="Rohde M."/>
            <person name="Pukall R."/>
            <person name="Spring S."/>
            <person name="Abt B."/>
            <person name="Goker M."/>
            <person name="Detter J.C."/>
            <person name="Woyke T."/>
            <person name="Bristow J."/>
            <person name="Markowitz V."/>
            <person name="Hugenholtz P."/>
            <person name="Eisen J.A."/>
            <person name="Kyrpides N.C."/>
            <person name="Klenk H.P."/>
            <person name="Lapidus A."/>
        </authorList>
    </citation>
    <scope>NUCLEOTIDE SEQUENCE [LARGE SCALE GENOMIC DNA]</scope>
    <source>
        <strain evidence="10">DSM 15567 / CIP 107919 / 50-1 BON</strain>
    </source>
</reference>
<dbReference type="GO" id="GO:0005886">
    <property type="term" value="C:plasma membrane"/>
    <property type="evidence" value="ECO:0007669"/>
    <property type="project" value="UniProtKB-SubCell"/>
</dbReference>
<reference evidence="10" key="1">
    <citation type="submission" date="2010-11" db="EMBL/GenBank/DDBJ databases">
        <title>The complete genome of Mahella australiensis DSM 15567.</title>
        <authorList>
            <consortium name="US DOE Joint Genome Institute (JGI-PGF)"/>
            <person name="Lucas S."/>
            <person name="Copeland A."/>
            <person name="Lapidus A."/>
            <person name="Bruce D."/>
            <person name="Goodwin L."/>
            <person name="Pitluck S."/>
            <person name="Kyrpides N."/>
            <person name="Mavromatis K."/>
            <person name="Pagani I."/>
            <person name="Ivanova N."/>
            <person name="Teshima H."/>
            <person name="Brettin T."/>
            <person name="Detter J.C."/>
            <person name="Han C."/>
            <person name="Tapia R."/>
            <person name="Land M."/>
            <person name="Hauser L."/>
            <person name="Markowitz V."/>
            <person name="Cheng J.-F."/>
            <person name="Hugenholtz P."/>
            <person name="Woyke T."/>
            <person name="Wu D."/>
            <person name="Spring S."/>
            <person name="Pukall R."/>
            <person name="Steenblock K."/>
            <person name="Schneider S."/>
            <person name="Klenk H.-P."/>
            <person name="Eisen J.A."/>
        </authorList>
    </citation>
    <scope>NUCLEOTIDE SEQUENCE [LARGE SCALE GENOMIC DNA]</scope>
    <source>
        <strain evidence="10">DSM 15567 / CIP 107919 / 50-1 BON</strain>
    </source>
</reference>
<dbReference type="AlphaFoldDB" id="F4A1U9"/>
<dbReference type="InterPro" id="IPR012826">
    <property type="entry name" value="FliN"/>
</dbReference>
<evidence type="ECO:0000256" key="1">
    <source>
        <dbReference type="ARBA" id="ARBA00004413"/>
    </source>
</evidence>
<keyword evidence="4" id="KW-0145">Chemotaxis</keyword>
<dbReference type="KEGG" id="mas:Mahau_0867"/>
<dbReference type="Pfam" id="PF01052">
    <property type="entry name" value="FliMN_C"/>
    <property type="match status" value="1"/>
</dbReference>
<dbReference type="InterPro" id="IPR051469">
    <property type="entry name" value="FliN/MopA/SpaO"/>
</dbReference>
<proteinExistence type="inferred from homology"/>
<evidence type="ECO:0000256" key="3">
    <source>
        <dbReference type="ARBA" id="ARBA00022475"/>
    </source>
</evidence>
<dbReference type="eggNOG" id="COG1886">
    <property type="taxonomic scope" value="Bacteria"/>
</dbReference>
<dbReference type="GO" id="GO:0006935">
    <property type="term" value="P:chemotaxis"/>
    <property type="evidence" value="ECO:0007669"/>
    <property type="project" value="UniProtKB-KW"/>
</dbReference>
<evidence type="ECO:0000256" key="5">
    <source>
        <dbReference type="ARBA" id="ARBA00022779"/>
    </source>
</evidence>
<feature type="domain" description="Flagellar motor switch protein FliN-like C-terminal" evidence="7">
    <location>
        <begin position="287"/>
        <end position="357"/>
    </location>
</feature>
<feature type="domain" description="CheC-like protein" evidence="8">
    <location>
        <begin position="32"/>
        <end position="67"/>
    </location>
</feature>
<gene>
    <name evidence="9" type="ordered locus">Mahau_0867</name>
</gene>
<dbReference type="InterPro" id="IPR001172">
    <property type="entry name" value="FliN_T3SS_HrcQb"/>
</dbReference>
<protein>
    <submittedName>
        <fullName evidence="9">CheC, inhibitor of MCP methylation / FliN fusion protein</fullName>
    </submittedName>
</protein>
<keyword evidence="5" id="KW-0283">Flagellar rotation</keyword>
<dbReference type="InterPro" id="IPR007597">
    <property type="entry name" value="CheC"/>
</dbReference>
<evidence type="ECO:0000259" key="7">
    <source>
        <dbReference type="Pfam" id="PF01052"/>
    </source>
</evidence>
<evidence type="ECO:0000256" key="6">
    <source>
        <dbReference type="ARBA" id="ARBA00023136"/>
    </source>
</evidence>
<dbReference type="STRING" id="697281.Mahau_0867"/>
<dbReference type="GO" id="GO:0016787">
    <property type="term" value="F:hydrolase activity"/>
    <property type="evidence" value="ECO:0007669"/>
    <property type="project" value="InterPro"/>
</dbReference>
<dbReference type="CDD" id="cd17907">
    <property type="entry name" value="FliY_FliN-Y"/>
    <property type="match status" value="1"/>
</dbReference>
<dbReference type="Pfam" id="PF04509">
    <property type="entry name" value="CheC"/>
    <property type="match status" value="2"/>
</dbReference>
<dbReference type="InterPro" id="IPR036429">
    <property type="entry name" value="SpoA-like_sf"/>
</dbReference>
<dbReference type="SUPFAM" id="SSF103039">
    <property type="entry name" value="CheC-like"/>
    <property type="match status" value="1"/>
</dbReference>
<dbReference type="PANTHER" id="PTHR43484">
    <property type="match status" value="1"/>
</dbReference>
<keyword evidence="6" id="KW-0472">Membrane</keyword>
<dbReference type="OrthoDB" id="9773459at2"/>
<evidence type="ECO:0000313" key="10">
    <source>
        <dbReference type="Proteomes" id="UP000008457"/>
    </source>
</evidence>
<dbReference type="HOGENOM" id="CLU_033893_0_0_9"/>
<evidence type="ECO:0000313" key="9">
    <source>
        <dbReference type="EMBL" id="AEE96065.1"/>
    </source>
</evidence>
<sequence>MSDILSQEEIDALLRGQQSPSQSSDDAILTDIEKDALGEIGNISMGTAATTLSTLLRNKVVITTPRVDITTMNELGKEYPIPFVAVEVKYTQGLEGVNLLILKEEDVKLITDLMMGGDGSNIADEISDLHLSAIGEAMNQMVGSSATSLSTMFDKNINISPPKAFVINFTDESPYDAFDSNEPLVRIAFSMEIGTLLKSEMMQLLPIDFAKELVNNLLGGAAKAPDNEPLQKQEVTQMPPIESEKPEIKQAVVNKTESEKVVKAQPVVFQQLNNEAPEVLQGSNMNLIMDIPLQVTVELGRTKKTVKDILELGTGSVIELDRLAGEPIDILVNGKLVARGEVIVIDENFGVRIIEMIDQTTAKNTK</sequence>
<dbReference type="Gene3D" id="3.40.1550.10">
    <property type="entry name" value="CheC-like"/>
    <property type="match status" value="1"/>
</dbReference>
<evidence type="ECO:0000256" key="4">
    <source>
        <dbReference type="ARBA" id="ARBA00022500"/>
    </source>
</evidence>
<accession>F4A1U9</accession>